<evidence type="ECO:0000256" key="12">
    <source>
        <dbReference type="RuleBase" id="RU000504"/>
    </source>
</evidence>
<keyword evidence="8" id="KW-0067">ATP-binding</keyword>
<keyword evidence="10 12" id="KW-0324">Glycolysis</keyword>
<dbReference type="Gene3D" id="2.40.33.10">
    <property type="entry name" value="PK beta-barrel domain-like"/>
    <property type="match status" value="1"/>
</dbReference>
<evidence type="ECO:0000256" key="7">
    <source>
        <dbReference type="ARBA" id="ARBA00022777"/>
    </source>
</evidence>
<keyword evidence="15" id="KW-1185">Reference proteome</keyword>
<dbReference type="Gene3D" id="3.20.20.60">
    <property type="entry name" value="Phosphoenolpyruvate-binding domains"/>
    <property type="match status" value="1"/>
</dbReference>
<dbReference type="InterPro" id="IPR015793">
    <property type="entry name" value="Pyrv_Knase_brl"/>
</dbReference>
<dbReference type="Proteomes" id="UP001500469">
    <property type="component" value="Unassembled WGS sequence"/>
</dbReference>
<gene>
    <name evidence="14" type="ORF">GCM10009119_17060</name>
</gene>
<dbReference type="SUPFAM" id="SSF51621">
    <property type="entry name" value="Phosphoenolpyruvate/pyruvate domain"/>
    <property type="match status" value="1"/>
</dbReference>
<evidence type="ECO:0000256" key="10">
    <source>
        <dbReference type="ARBA" id="ARBA00023152"/>
    </source>
</evidence>
<comment type="similarity">
    <text evidence="2 12">Belongs to the pyruvate kinase family.</text>
</comment>
<keyword evidence="11 14" id="KW-0670">Pyruvate</keyword>
<evidence type="ECO:0000313" key="15">
    <source>
        <dbReference type="Proteomes" id="UP001500469"/>
    </source>
</evidence>
<dbReference type="InterPro" id="IPR040442">
    <property type="entry name" value="Pyrv_kinase-like_dom_sf"/>
</dbReference>
<dbReference type="EC" id="2.7.1.40" evidence="3 12"/>
<name>A0ABN1MZN4_9BACT</name>
<dbReference type="GO" id="GO:0016301">
    <property type="term" value="F:kinase activity"/>
    <property type="evidence" value="ECO:0007669"/>
    <property type="project" value="UniProtKB-KW"/>
</dbReference>
<evidence type="ECO:0000256" key="6">
    <source>
        <dbReference type="ARBA" id="ARBA00022741"/>
    </source>
</evidence>
<comment type="pathway">
    <text evidence="1 12">Carbohydrate degradation; glycolysis; pyruvate from D-glyceraldehyde 3-phosphate: step 5/5.</text>
</comment>
<keyword evidence="9 12" id="KW-0460">Magnesium</keyword>
<comment type="catalytic activity">
    <reaction evidence="12">
        <text>pyruvate + ATP = phosphoenolpyruvate + ADP + H(+)</text>
        <dbReference type="Rhea" id="RHEA:18157"/>
        <dbReference type="ChEBI" id="CHEBI:15361"/>
        <dbReference type="ChEBI" id="CHEBI:15378"/>
        <dbReference type="ChEBI" id="CHEBI:30616"/>
        <dbReference type="ChEBI" id="CHEBI:58702"/>
        <dbReference type="ChEBI" id="CHEBI:456216"/>
        <dbReference type="EC" id="2.7.1.40"/>
    </reaction>
</comment>
<reference evidence="14 15" key="1">
    <citation type="journal article" date="2019" name="Int. J. Syst. Evol. Microbiol.">
        <title>The Global Catalogue of Microorganisms (GCM) 10K type strain sequencing project: providing services to taxonomists for standard genome sequencing and annotation.</title>
        <authorList>
            <consortium name="The Broad Institute Genomics Platform"/>
            <consortium name="The Broad Institute Genome Sequencing Center for Infectious Disease"/>
            <person name="Wu L."/>
            <person name="Ma J."/>
        </authorList>
    </citation>
    <scope>NUCLEOTIDE SEQUENCE [LARGE SCALE GENOMIC DNA]</scope>
    <source>
        <strain evidence="14 15">JCM 16112</strain>
    </source>
</reference>
<dbReference type="PANTHER" id="PTHR11817">
    <property type="entry name" value="PYRUVATE KINASE"/>
    <property type="match status" value="1"/>
</dbReference>
<evidence type="ECO:0000256" key="8">
    <source>
        <dbReference type="ARBA" id="ARBA00022840"/>
    </source>
</evidence>
<evidence type="ECO:0000256" key="11">
    <source>
        <dbReference type="ARBA" id="ARBA00023317"/>
    </source>
</evidence>
<dbReference type="InterPro" id="IPR011037">
    <property type="entry name" value="Pyrv_Knase-like_insert_dom_sf"/>
</dbReference>
<dbReference type="PRINTS" id="PR01050">
    <property type="entry name" value="PYRUVTKNASE"/>
</dbReference>
<dbReference type="SUPFAM" id="SSF50800">
    <property type="entry name" value="PK beta-barrel domain-like"/>
    <property type="match status" value="1"/>
</dbReference>
<dbReference type="InterPro" id="IPR001697">
    <property type="entry name" value="Pyr_Knase"/>
</dbReference>
<evidence type="ECO:0000256" key="4">
    <source>
        <dbReference type="ARBA" id="ARBA00022679"/>
    </source>
</evidence>
<dbReference type="InterPro" id="IPR015813">
    <property type="entry name" value="Pyrv/PenolPyrv_kinase-like_dom"/>
</dbReference>
<dbReference type="Pfam" id="PF00224">
    <property type="entry name" value="PK"/>
    <property type="match status" value="1"/>
</dbReference>
<evidence type="ECO:0000256" key="2">
    <source>
        <dbReference type="ARBA" id="ARBA00008663"/>
    </source>
</evidence>
<feature type="domain" description="Pyruvate kinase barrel" evidence="13">
    <location>
        <begin position="179"/>
        <end position="483"/>
    </location>
</feature>
<evidence type="ECO:0000256" key="3">
    <source>
        <dbReference type="ARBA" id="ARBA00012142"/>
    </source>
</evidence>
<evidence type="ECO:0000256" key="5">
    <source>
        <dbReference type="ARBA" id="ARBA00022723"/>
    </source>
</evidence>
<evidence type="ECO:0000256" key="1">
    <source>
        <dbReference type="ARBA" id="ARBA00004997"/>
    </source>
</evidence>
<keyword evidence="4 12" id="KW-0808">Transferase</keyword>
<accession>A0ABN1MZN4</accession>
<dbReference type="EMBL" id="BAAAFI010000007">
    <property type="protein sequence ID" value="GAA0878738.1"/>
    <property type="molecule type" value="Genomic_DNA"/>
</dbReference>
<keyword evidence="6" id="KW-0547">Nucleotide-binding</keyword>
<organism evidence="14 15">
    <name type="scientific">Algoriphagus jejuensis</name>
    <dbReference type="NCBI Taxonomy" id="419934"/>
    <lineage>
        <taxon>Bacteria</taxon>
        <taxon>Pseudomonadati</taxon>
        <taxon>Bacteroidota</taxon>
        <taxon>Cytophagia</taxon>
        <taxon>Cytophagales</taxon>
        <taxon>Cyclobacteriaceae</taxon>
        <taxon>Algoriphagus</taxon>
    </lineage>
</organism>
<evidence type="ECO:0000256" key="9">
    <source>
        <dbReference type="ARBA" id="ARBA00022842"/>
    </source>
</evidence>
<sequence length="527" mass="58746">MLWVQSDSLVTFFLEIGVKKKRSDTRKDRWKLEIAGNPHLIMSDSIAQIQTQLTALQDTMSALEVDFPLLLDRIHPQNRKSAINFLKYLILRKKDIRSLQDKLHANGLSSLASGESHIHRQIQVTLQHLGARFDKLDSCTSEFGARKITKGSLSLFGALHAEWPSSVMVTFDTSFLEEKKLVSDLLRNGMGIARINCAHDDEVIWLKMIEKIQKASKETGIPCKIHLDLAGPKIRTVLLGKGKKKGKVKIATDSLIWLCDSAKGFRDGDIVISPNEPGVIASLKLGDRVFIDDGLIFGKVEKLDSGRALVKIERISSKKPVIKAEKGLNFPDSILEVPSLTDFDRSCLPFVCAYADTIGFSFVRKAQDIIDLRAALRELKDEIPSLILKIETHEAVVNFPELVLEGMAEPVFGVMIARGDLAVEIGFERLVEIQEEISWLCEAAHVPVIWATQVLENLHKSGLASRAEITDAGRAAAAECIMINKGPHTLELLRTLQDISKRIAGFRTKNRLSLRPLKIAADFLEKR</sequence>
<keyword evidence="5" id="KW-0479">Metal-binding</keyword>
<comment type="caution">
    <text evidence="14">The sequence shown here is derived from an EMBL/GenBank/DDBJ whole genome shotgun (WGS) entry which is preliminary data.</text>
</comment>
<dbReference type="InterPro" id="IPR015806">
    <property type="entry name" value="Pyrv_Knase_insert_dom_sf"/>
</dbReference>
<proteinExistence type="inferred from homology"/>
<protein>
    <recommendedName>
        <fullName evidence="3 12">Pyruvate kinase</fullName>
        <ecNumber evidence="3 12">2.7.1.40</ecNumber>
    </recommendedName>
</protein>
<evidence type="ECO:0000313" key="14">
    <source>
        <dbReference type="EMBL" id="GAA0878738.1"/>
    </source>
</evidence>
<evidence type="ECO:0000259" key="13">
    <source>
        <dbReference type="Pfam" id="PF00224"/>
    </source>
</evidence>
<keyword evidence="7 12" id="KW-0418">Kinase</keyword>